<evidence type="ECO:0000313" key="2">
    <source>
        <dbReference type="EMBL" id="NYY90579.1"/>
    </source>
</evidence>
<reference evidence="3 4" key="3">
    <citation type="journal article" date="2022" name="Int. J. Syst. Evol. Microbiol.">
        <title>Strains of Bradyrhizobium barranii sp. nov. associated with legumes native to Canada are symbionts of soybeans and belong to different subspecies (subsp. barranii subsp. nov. and subsp. apii subsp. nov.) and symbiovars (sv. glycinearum and sv. septentrionale).</title>
        <authorList>
            <person name="Bromfield E.S.P."/>
            <person name="Cloutier S."/>
            <person name="Wasai-Hara S."/>
            <person name="Minamisawa K."/>
        </authorList>
    </citation>
    <scope>NUCLEOTIDE SEQUENCE [LARGE SCALE GENOMIC DNA]</scope>
    <source>
        <strain evidence="3 4">323S2</strain>
    </source>
</reference>
<keyword evidence="1" id="KW-0812">Transmembrane</keyword>
<proteinExistence type="predicted"/>
<dbReference type="Pfam" id="PF19749">
    <property type="entry name" value="DUF6236"/>
    <property type="match status" value="1"/>
</dbReference>
<reference evidence="2" key="2">
    <citation type="submission" date="2020-06" db="EMBL/GenBank/DDBJ databases">
        <title>Whole Genome Sequence of Bradyrhizobium sp. Strain 323S2.</title>
        <authorList>
            <person name="Bromfield E.S.P."/>
        </authorList>
    </citation>
    <scope>NUCLEOTIDE SEQUENCE [LARGE SCALE GENOMIC DNA]</scope>
    <source>
        <strain evidence="2">323S2</strain>
    </source>
</reference>
<dbReference type="InterPro" id="IPR046203">
    <property type="entry name" value="DUF6236"/>
</dbReference>
<evidence type="ECO:0000313" key="4">
    <source>
        <dbReference type="Proteomes" id="UP000564836"/>
    </source>
</evidence>
<keyword evidence="1" id="KW-0472">Membrane</keyword>
<name>A0A7Z0QA17_9BRAD</name>
<protein>
    <submittedName>
        <fullName evidence="3">DUF6236 family protein</fullName>
    </submittedName>
</protein>
<dbReference type="EMBL" id="JACBFH010000001">
    <property type="protein sequence ID" value="NYY90579.1"/>
    <property type="molecule type" value="Genomic_DNA"/>
</dbReference>
<gene>
    <name evidence="3" type="ORF">G6321_00048665</name>
    <name evidence="2" type="ORF">G6321_19730</name>
</gene>
<reference evidence="3 4" key="1">
    <citation type="journal article" date="2017" name="Syst. Appl. Microbiol.">
        <title>Soybeans inoculated with root zone soils of Canadian native legumes harbour diverse and novel Bradyrhizobium spp. that possess agricultural potential.</title>
        <authorList>
            <person name="Bromfield E.S.P."/>
            <person name="Cloutier S."/>
            <person name="Tambong J.T."/>
            <person name="Tran Thi T.V."/>
        </authorList>
    </citation>
    <scope>NUCLEOTIDE SEQUENCE [LARGE SCALE GENOMIC DNA]</scope>
    <source>
        <strain evidence="3 4">323S2</strain>
    </source>
</reference>
<dbReference type="Proteomes" id="UP000564836">
    <property type="component" value="Chromosome"/>
</dbReference>
<dbReference type="RefSeq" id="WP_166347536.1">
    <property type="nucleotide sequence ID" value="NZ_CP088280.1"/>
</dbReference>
<keyword evidence="1" id="KW-1133">Transmembrane helix</keyword>
<evidence type="ECO:0000313" key="3">
    <source>
        <dbReference type="EMBL" id="UGX93392.1"/>
    </source>
</evidence>
<organism evidence="2">
    <name type="scientific">Bradyrhizobium barranii subsp. barranii</name>
    <dbReference type="NCBI Taxonomy" id="2823807"/>
    <lineage>
        <taxon>Bacteria</taxon>
        <taxon>Pseudomonadati</taxon>
        <taxon>Pseudomonadota</taxon>
        <taxon>Alphaproteobacteria</taxon>
        <taxon>Hyphomicrobiales</taxon>
        <taxon>Nitrobacteraceae</taxon>
        <taxon>Bradyrhizobium</taxon>
        <taxon>Bradyrhizobium barranii</taxon>
    </lineage>
</organism>
<sequence>MAANFGLYYPFIHFKDDNWLKLSAVYFDKMYRIVPSTYTTEDSDTVRDLEGFVDVVRPEWASPAFGETFGQFIHQYHTRLVDRYGVAKADQWNAKPQDQVPPAAGGRSGIDPRLSYVYFEKMTPELRQSFLTSGLAKFDPGDDRWIGMHPMLARVYMTALADQLAGERQLQPMTDETIDHLALSGLSTERLAQLLLADVNLVDERPTERELEQAFALLALRTILPENIAQIPAKKIAKVREQLAGERGKFQAAAVAFAQQNASLREIPDDRARQDHLKAEFDKKIAPELQKLEEALRGNNIDVVLGAMNMKVELPAIAASGLALAGMAAAVNPVLAGIAGVTLLVAKVLRDRRKGRQALLSTSPVSYLFRVEEALSPGTLAKWISKDALEQRVAH</sequence>
<feature type="transmembrane region" description="Helical" evidence="1">
    <location>
        <begin position="317"/>
        <end position="346"/>
    </location>
</feature>
<evidence type="ECO:0000256" key="1">
    <source>
        <dbReference type="SAM" id="Phobius"/>
    </source>
</evidence>
<dbReference type="AlphaFoldDB" id="A0A7Z0QA17"/>
<dbReference type="EMBL" id="CP088280">
    <property type="protein sequence ID" value="UGX93392.1"/>
    <property type="molecule type" value="Genomic_DNA"/>
</dbReference>
<accession>A0A7Z0QA17</accession>